<evidence type="ECO:0000313" key="5">
    <source>
        <dbReference type="Proteomes" id="UP000199214"/>
    </source>
</evidence>
<dbReference type="InterPro" id="IPR018188">
    <property type="entry name" value="RNase_T2_His_AS_1"/>
</dbReference>
<proteinExistence type="inferred from homology"/>
<dbReference type="InterPro" id="IPR001568">
    <property type="entry name" value="RNase_T2-like"/>
</dbReference>
<dbReference type="PANTHER" id="PTHR11240:SF22">
    <property type="entry name" value="RIBONUCLEASE T2"/>
    <property type="match status" value="1"/>
</dbReference>
<feature type="chain" id="PRO_5011439866" evidence="3">
    <location>
        <begin position="25"/>
        <end position="241"/>
    </location>
</feature>
<dbReference type="AlphaFoldDB" id="A0A1H7HZ44"/>
<evidence type="ECO:0000256" key="1">
    <source>
        <dbReference type="ARBA" id="ARBA00007469"/>
    </source>
</evidence>
<dbReference type="RefSeq" id="WP_093003169.1">
    <property type="nucleotide sequence ID" value="NZ_FNZZ01000001.1"/>
</dbReference>
<dbReference type="PANTHER" id="PTHR11240">
    <property type="entry name" value="RIBONUCLEASE T2"/>
    <property type="match status" value="1"/>
</dbReference>
<dbReference type="Pfam" id="PF00445">
    <property type="entry name" value="Ribonuclease_T2"/>
    <property type="match status" value="1"/>
</dbReference>
<protein>
    <submittedName>
        <fullName evidence="4">Ribonuclease T2</fullName>
    </submittedName>
</protein>
<accession>A0A1H7HZ44</accession>
<dbReference type="SUPFAM" id="SSF55895">
    <property type="entry name" value="Ribonuclease Rh-like"/>
    <property type="match status" value="1"/>
</dbReference>
<dbReference type="InterPro" id="IPR036430">
    <property type="entry name" value="RNase_T2-like_sf"/>
</dbReference>
<reference evidence="5" key="1">
    <citation type="submission" date="2016-10" db="EMBL/GenBank/DDBJ databases">
        <authorList>
            <person name="Varghese N."/>
            <person name="Submissions S."/>
        </authorList>
    </citation>
    <scope>NUCLEOTIDE SEQUENCE [LARGE SCALE GENOMIC DNA]</scope>
    <source>
        <strain evidence="5">JS21-1</strain>
    </source>
</reference>
<dbReference type="PROSITE" id="PS00530">
    <property type="entry name" value="RNASE_T2_1"/>
    <property type="match status" value="1"/>
</dbReference>
<evidence type="ECO:0000256" key="3">
    <source>
        <dbReference type="SAM" id="SignalP"/>
    </source>
</evidence>
<dbReference type="InterPro" id="IPR033130">
    <property type="entry name" value="RNase_T2_His_AS_2"/>
</dbReference>
<name>A0A1H7HZ44_9SPHN</name>
<dbReference type="GO" id="GO:0006401">
    <property type="term" value="P:RNA catabolic process"/>
    <property type="evidence" value="ECO:0007669"/>
    <property type="project" value="TreeGrafter"/>
</dbReference>
<keyword evidence="3" id="KW-0732">Signal</keyword>
<evidence type="ECO:0000256" key="2">
    <source>
        <dbReference type="RuleBase" id="RU004328"/>
    </source>
</evidence>
<dbReference type="PROSITE" id="PS00531">
    <property type="entry name" value="RNASE_T2_2"/>
    <property type="match status" value="1"/>
</dbReference>
<dbReference type="OrthoDB" id="4720638at2"/>
<feature type="signal peptide" evidence="3">
    <location>
        <begin position="1"/>
        <end position="24"/>
    </location>
</feature>
<gene>
    <name evidence="4" type="ORF">SAMN05216382_0638</name>
</gene>
<dbReference type="GO" id="GO:0033897">
    <property type="term" value="F:ribonuclease T2 activity"/>
    <property type="evidence" value="ECO:0007669"/>
    <property type="project" value="InterPro"/>
</dbReference>
<keyword evidence="5" id="KW-1185">Reference proteome</keyword>
<dbReference type="GO" id="GO:0003723">
    <property type="term" value="F:RNA binding"/>
    <property type="evidence" value="ECO:0007669"/>
    <property type="project" value="InterPro"/>
</dbReference>
<dbReference type="Proteomes" id="UP000199214">
    <property type="component" value="Unassembled WGS sequence"/>
</dbReference>
<dbReference type="EMBL" id="FNZZ01000001">
    <property type="protein sequence ID" value="SEK55551.1"/>
    <property type="molecule type" value="Genomic_DNA"/>
</dbReference>
<comment type="similarity">
    <text evidence="1 2">Belongs to the RNase T2 family.</text>
</comment>
<sequence>MTRLAAILAAGAALLAPAIASAQANVCRIPSTIERPRPDLPSASQPVRRLPIGSYTLAISWSPEYCRTGSRDRGARSNVQCGGGNDFGFVLHGLWPDGVGKEWPQYCQATPILPTRLIRQHLCSTPSAQLMQHEWSKHGTCMPGTSPEAYFARSTAMFERLRFPDMDALSRTSLTVADFKRRFAAVNGLPTGAVRVTTKKAGWLDELWLCTDKRFRYVACDAEQGGGAPAGQRLRIWRGHR</sequence>
<evidence type="ECO:0000313" key="4">
    <source>
        <dbReference type="EMBL" id="SEK55551.1"/>
    </source>
</evidence>
<dbReference type="STRING" id="1855283.SAMN05216382_0638"/>
<dbReference type="Gene3D" id="3.90.730.10">
    <property type="entry name" value="Ribonuclease T2-like"/>
    <property type="match status" value="1"/>
</dbReference>
<organism evidence="4 5">
    <name type="scientific">Sphingomonas palmae</name>
    <dbReference type="NCBI Taxonomy" id="1855283"/>
    <lineage>
        <taxon>Bacteria</taxon>
        <taxon>Pseudomonadati</taxon>
        <taxon>Pseudomonadota</taxon>
        <taxon>Alphaproteobacteria</taxon>
        <taxon>Sphingomonadales</taxon>
        <taxon>Sphingomonadaceae</taxon>
        <taxon>Sphingomonas</taxon>
    </lineage>
</organism>